<accession>A0A4R0RGH3</accession>
<feature type="transmembrane region" description="Helical" evidence="1">
    <location>
        <begin position="65"/>
        <end position="88"/>
    </location>
</feature>
<comment type="caution">
    <text evidence="2">The sequence shown here is derived from an EMBL/GenBank/DDBJ whole genome shotgun (WGS) entry which is preliminary data.</text>
</comment>
<feature type="transmembrane region" description="Helical" evidence="1">
    <location>
        <begin position="146"/>
        <end position="167"/>
    </location>
</feature>
<feature type="transmembrane region" description="Helical" evidence="1">
    <location>
        <begin position="187"/>
        <end position="209"/>
    </location>
</feature>
<sequence length="366" mass="40558">MAPSPLTYDFPQGPTNETQAQIFNDIADINGAGIAFVAYGVHATLFFLCLTLLWEERKRKPREAWIWIGYISILFTVGSIGNGANMFLNQDAFVNHRNYPGGPGQFEIEQFALTYDAVCNVVYIVGTWFTDGLLLYRFYTILGATWWIMVLPILVYIALIVMSILLLHQLVMPGGTLWVPESINLGLGYWSTSIGINILLTLGIVGFLVHMRLQMRRAMGPKQQSPYLTVSAMLIESMFMYTGFALLFLITLARNSPVNLLFFQMLAQVQFIAPLLIILRVAQGRAVTRKTIEDTISRTNAGSAMEFSSRAGQSTYTSATLSVNRSGQIGVTKSVFSDATQGDSQSMELPAFRTKEGSAHDISVTV</sequence>
<feature type="transmembrane region" description="Helical" evidence="1">
    <location>
        <begin position="32"/>
        <end position="53"/>
    </location>
</feature>
<dbReference type="Proteomes" id="UP000292702">
    <property type="component" value="Unassembled WGS sequence"/>
</dbReference>
<evidence type="ECO:0000313" key="2">
    <source>
        <dbReference type="EMBL" id="TCD66342.1"/>
    </source>
</evidence>
<organism evidence="2 3">
    <name type="scientific">Steccherinum ochraceum</name>
    <dbReference type="NCBI Taxonomy" id="92696"/>
    <lineage>
        <taxon>Eukaryota</taxon>
        <taxon>Fungi</taxon>
        <taxon>Dikarya</taxon>
        <taxon>Basidiomycota</taxon>
        <taxon>Agaricomycotina</taxon>
        <taxon>Agaricomycetes</taxon>
        <taxon>Polyporales</taxon>
        <taxon>Steccherinaceae</taxon>
        <taxon>Steccherinum</taxon>
    </lineage>
</organism>
<keyword evidence="1" id="KW-0472">Membrane</keyword>
<keyword evidence="3" id="KW-1185">Reference proteome</keyword>
<feature type="transmembrane region" description="Helical" evidence="1">
    <location>
        <begin position="230"/>
        <end position="250"/>
    </location>
</feature>
<reference evidence="2 3" key="1">
    <citation type="submission" date="2018-11" db="EMBL/GenBank/DDBJ databases">
        <title>Genome assembly of Steccherinum ochraceum LE-BIN_3174, the white-rot fungus of the Steccherinaceae family (The Residual Polyporoid clade, Polyporales, Basidiomycota).</title>
        <authorList>
            <person name="Fedorova T.V."/>
            <person name="Glazunova O.A."/>
            <person name="Landesman E.O."/>
            <person name="Moiseenko K.V."/>
            <person name="Psurtseva N.V."/>
            <person name="Savinova O.S."/>
            <person name="Shakhova N.V."/>
            <person name="Tyazhelova T.V."/>
            <person name="Vasina D.V."/>
        </authorList>
    </citation>
    <scope>NUCLEOTIDE SEQUENCE [LARGE SCALE GENOMIC DNA]</scope>
    <source>
        <strain evidence="2 3">LE-BIN_3174</strain>
    </source>
</reference>
<feature type="transmembrane region" description="Helical" evidence="1">
    <location>
        <begin position="262"/>
        <end position="282"/>
    </location>
</feature>
<protein>
    <submittedName>
        <fullName evidence="2">Uncharacterized protein</fullName>
    </submittedName>
</protein>
<keyword evidence="1" id="KW-1133">Transmembrane helix</keyword>
<keyword evidence="1" id="KW-0812">Transmembrane</keyword>
<dbReference type="EMBL" id="RWJN01000138">
    <property type="protein sequence ID" value="TCD66342.1"/>
    <property type="molecule type" value="Genomic_DNA"/>
</dbReference>
<name>A0A4R0RGH3_9APHY</name>
<proteinExistence type="predicted"/>
<evidence type="ECO:0000256" key="1">
    <source>
        <dbReference type="SAM" id="Phobius"/>
    </source>
</evidence>
<feature type="transmembrane region" description="Helical" evidence="1">
    <location>
        <begin position="121"/>
        <end position="139"/>
    </location>
</feature>
<evidence type="ECO:0000313" key="3">
    <source>
        <dbReference type="Proteomes" id="UP000292702"/>
    </source>
</evidence>
<gene>
    <name evidence="2" type="ORF">EIP91_001446</name>
</gene>
<dbReference type="OrthoDB" id="2905268at2759"/>
<dbReference type="AlphaFoldDB" id="A0A4R0RGH3"/>